<dbReference type="RefSeq" id="WP_136000428.1">
    <property type="nucleotide sequence ID" value="NZ_CAJUNY010000166.1"/>
</dbReference>
<comment type="caution">
    <text evidence="3">The sequence shown here is derived from an EMBL/GenBank/DDBJ whole genome shotgun (WGS) entry which is preliminary data.</text>
</comment>
<gene>
    <name evidence="3" type="ORF">E5353_16865</name>
</gene>
<dbReference type="Gene3D" id="2.160.10.10">
    <property type="entry name" value="Hexapeptide repeat proteins"/>
    <property type="match status" value="2"/>
</dbReference>
<proteinExistence type="inferred from homology"/>
<evidence type="ECO:0000313" key="3">
    <source>
        <dbReference type="EMBL" id="TGY26387.1"/>
    </source>
</evidence>
<dbReference type="InterPro" id="IPR011004">
    <property type="entry name" value="Trimer_LpxA-like_sf"/>
</dbReference>
<protein>
    <submittedName>
        <fullName evidence="3">Transferase</fullName>
    </submittedName>
</protein>
<dbReference type="PANTHER" id="PTHR43300:SF10">
    <property type="entry name" value="2,3,4,5-TETRAHYDROPYRIDINE-2,6-DICARBOXYLATE N-ACETYLTRANSFERASE"/>
    <property type="match status" value="1"/>
</dbReference>
<dbReference type="PANTHER" id="PTHR43300">
    <property type="entry name" value="ACETYLTRANSFERASE"/>
    <property type="match status" value="1"/>
</dbReference>
<dbReference type="GO" id="GO:0016740">
    <property type="term" value="F:transferase activity"/>
    <property type="evidence" value="ECO:0007669"/>
    <property type="project" value="UniProtKB-KW"/>
</dbReference>
<dbReference type="Proteomes" id="UP000309566">
    <property type="component" value="Unassembled WGS sequence"/>
</dbReference>
<dbReference type="SUPFAM" id="SSF51161">
    <property type="entry name" value="Trimeric LpxA-like enzymes"/>
    <property type="match status" value="1"/>
</dbReference>
<organism evidence="3 4">
    <name type="scientific">Bacteroides caecimuris</name>
    <dbReference type="NCBI Taxonomy" id="1796613"/>
    <lineage>
        <taxon>Bacteria</taxon>
        <taxon>Pseudomonadati</taxon>
        <taxon>Bacteroidota</taxon>
        <taxon>Bacteroidia</taxon>
        <taxon>Bacteroidales</taxon>
        <taxon>Bacteroidaceae</taxon>
        <taxon>Bacteroides</taxon>
    </lineage>
</organism>
<dbReference type="Pfam" id="PF17836">
    <property type="entry name" value="PglD_N"/>
    <property type="match status" value="1"/>
</dbReference>
<keyword evidence="3" id="KW-0808">Transferase</keyword>
<dbReference type="AlphaFoldDB" id="A0A4S2CDJ5"/>
<dbReference type="InterPro" id="IPR050179">
    <property type="entry name" value="Trans_hexapeptide_repeat"/>
</dbReference>
<comment type="similarity">
    <text evidence="1">Belongs to the transferase hexapeptide repeat family.</text>
</comment>
<dbReference type="EMBL" id="SRYX01000097">
    <property type="protein sequence ID" value="TGY26387.1"/>
    <property type="molecule type" value="Genomic_DNA"/>
</dbReference>
<evidence type="ECO:0000313" key="4">
    <source>
        <dbReference type="Proteomes" id="UP000309566"/>
    </source>
</evidence>
<sequence length="216" mass="23162">MKKIYVLGIGHNTPVFIDLAEACGYTIVGLYHYNDERTGQIEHGFEVVGSFNDLFSIGNLSGMNFLLTMGDNNIRATLIDRILQQGGSVPCMIHPTAVISRFAEISAVGVYISAFTHVQADTSIDTGTILLSGVNVSHTNKIGKYCFVAGGATVGAYTTVGDFAFIGQAVLTISAKVEYIGHHAYVGAGSLVTKSIEPYQVVMGRPAKVIRMINHE</sequence>
<evidence type="ECO:0000259" key="2">
    <source>
        <dbReference type="Pfam" id="PF17836"/>
    </source>
</evidence>
<accession>A0A4S2CDJ5</accession>
<feature type="domain" description="PglD N-terminal" evidence="2">
    <location>
        <begin position="3"/>
        <end position="81"/>
    </location>
</feature>
<dbReference type="Gene3D" id="3.40.50.20">
    <property type="match status" value="1"/>
</dbReference>
<name>A0A4S2CDJ5_9BACE</name>
<reference evidence="3 4" key="1">
    <citation type="submission" date="2019-04" db="EMBL/GenBank/DDBJ databases">
        <title>Microbes associate with the intestines of laboratory mice.</title>
        <authorList>
            <person name="Navarre W."/>
            <person name="Wong E."/>
            <person name="Huang K."/>
            <person name="Tropini C."/>
            <person name="Ng K."/>
            <person name="Yu B."/>
        </authorList>
    </citation>
    <scope>NUCLEOTIDE SEQUENCE [LARGE SCALE GENOMIC DNA]</scope>
    <source>
        <strain evidence="3 4">NM63_1-25</strain>
    </source>
</reference>
<dbReference type="InterPro" id="IPR041561">
    <property type="entry name" value="PglD_N"/>
</dbReference>
<evidence type="ECO:0000256" key="1">
    <source>
        <dbReference type="ARBA" id="ARBA00007274"/>
    </source>
</evidence>